<evidence type="ECO:0000259" key="7">
    <source>
        <dbReference type="PROSITE" id="PS50931"/>
    </source>
</evidence>
<keyword evidence="10" id="KW-1185">Reference proteome</keyword>
<reference evidence="9 10" key="2">
    <citation type="submission" date="2017-06" db="EMBL/GenBank/DDBJ databases">
        <authorList>
            <person name="Varghese N."/>
            <person name="Submissions S."/>
        </authorList>
    </citation>
    <scope>NUCLEOTIDE SEQUENCE [LARGE SCALE GENOMIC DNA]</scope>
    <source>
        <strain evidence="9 10">RLD-1</strain>
    </source>
</reference>
<dbReference type="Proteomes" id="UP000199693">
    <property type="component" value="Unassembled WGS sequence"/>
</dbReference>
<dbReference type="Pfam" id="PF00126">
    <property type="entry name" value="HTH_1"/>
    <property type="match status" value="1"/>
</dbReference>
<dbReference type="Proteomes" id="UP000198309">
    <property type="component" value="Unassembled WGS sequence"/>
</dbReference>
<dbReference type="InterPro" id="IPR036388">
    <property type="entry name" value="WH-like_DNA-bd_sf"/>
</dbReference>
<evidence type="ECO:0000256" key="4">
    <source>
        <dbReference type="ARBA" id="ARBA00023159"/>
    </source>
</evidence>
<dbReference type="FunFam" id="1.10.10.10:FF:000038">
    <property type="entry name" value="Glycine cleavage system transcriptional activator"/>
    <property type="match status" value="1"/>
</dbReference>
<dbReference type="InterPro" id="IPR036390">
    <property type="entry name" value="WH_DNA-bd_sf"/>
</dbReference>
<name>A0A239E8Z7_9PSED</name>
<keyword evidence="3" id="KW-0238">DNA-binding</keyword>
<evidence type="ECO:0000313" key="10">
    <source>
        <dbReference type="Proteomes" id="UP000198309"/>
    </source>
</evidence>
<dbReference type="AlphaFoldDB" id="A0A239E8Z7"/>
<gene>
    <name evidence="8" type="ORF">SAMN05216189_100457</name>
    <name evidence="9" type="ORF">SAMN06295949_101314</name>
</gene>
<keyword evidence="5" id="KW-0804">Transcription</keyword>
<feature type="region of interest" description="Disordered" evidence="6">
    <location>
        <begin position="1"/>
        <end position="31"/>
    </location>
</feature>
<keyword evidence="4" id="KW-0010">Activator</keyword>
<dbReference type="EMBL" id="FZPC01000001">
    <property type="protein sequence ID" value="SNS41165.1"/>
    <property type="molecule type" value="Genomic_DNA"/>
</dbReference>
<dbReference type="EMBL" id="FNEC01000004">
    <property type="protein sequence ID" value="SDI32920.1"/>
    <property type="molecule type" value="Genomic_DNA"/>
</dbReference>
<keyword evidence="2" id="KW-0805">Transcription regulation</keyword>
<evidence type="ECO:0000256" key="1">
    <source>
        <dbReference type="ARBA" id="ARBA00009437"/>
    </source>
</evidence>
<dbReference type="GO" id="GO:0043565">
    <property type="term" value="F:sequence-specific DNA binding"/>
    <property type="evidence" value="ECO:0007669"/>
    <property type="project" value="TreeGrafter"/>
</dbReference>
<dbReference type="SUPFAM" id="SSF53850">
    <property type="entry name" value="Periplasmic binding protein-like II"/>
    <property type="match status" value="1"/>
</dbReference>
<dbReference type="GO" id="GO:0006351">
    <property type="term" value="P:DNA-templated transcription"/>
    <property type="evidence" value="ECO:0007669"/>
    <property type="project" value="TreeGrafter"/>
</dbReference>
<dbReference type="PROSITE" id="PS50931">
    <property type="entry name" value="HTH_LYSR"/>
    <property type="match status" value="1"/>
</dbReference>
<dbReference type="PANTHER" id="PTHR30537:SF58">
    <property type="entry name" value="HTH-TYPE TRANSCRIPTIONAL REGULATOR PERR"/>
    <property type="match status" value="1"/>
</dbReference>
<dbReference type="SUPFAM" id="SSF46785">
    <property type="entry name" value="Winged helix' DNA-binding domain"/>
    <property type="match status" value="1"/>
</dbReference>
<comment type="similarity">
    <text evidence="1">Belongs to the LysR transcriptional regulatory family.</text>
</comment>
<protein>
    <submittedName>
        <fullName evidence="8">Transcriptional regulator, LysR family</fullName>
    </submittedName>
</protein>
<organism evidence="8 11">
    <name type="scientific">Pseudomonas delhiensis</name>
    <dbReference type="NCBI Taxonomy" id="366289"/>
    <lineage>
        <taxon>Bacteria</taxon>
        <taxon>Pseudomonadati</taxon>
        <taxon>Pseudomonadota</taxon>
        <taxon>Gammaproteobacteria</taxon>
        <taxon>Pseudomonadales</taxon>
        <taxon>Pseudomonadaceae</taxon>
        <taxon>Pseudomonas</taxon>
    </lineage>
</organism>
<sequence length="321" mass="35791">MFVGPAPALESTHHDQPARATPRPPFGSRPMRSLPPLNMLRVFEEVAHHRSFNRAAEALNVTQGAVSRQIKQLEDYLGVSLFVRTPRGLSLTEAGGALAPHLGEAFERIERALQAVRVPNLRQRLRILAPPTWGTRWLSPRLRSFLQRYPDISLSVTNAQDPDNPGELDCRIRFGLQAAPHCHSHLLVMERHIAVASPELFDGERAPELDAHPLLHILHEGKRLKVWENWLEAVGRNDVDAGSGIEFSTLDQVIHTALGGGGLAVIDRQMIERELAAGSLLPITPVEVIGPYGYWLDIPTDKRGLSKVQRFQEWLELVSNP</sequence>
<reference evidence="8 11" key="1">
    <citation type="submission" date="2016-10" db="EMBL/GenBank/DDBJ databases">
        <authorList>
            <person name="de Groot N.N."/>
        </authorList>
    </citation>
    <scope>NUCLEOTIDE SEQUENCE [LARGE SCALE GENOMIC DNA]</scope>
    <source>
        <strain evidence="8 11">CCM 7361</strain>
    </source>
</reference>
<evidence type="ECO:0000256" key="3">
    <source>
        <dbReference type="ARBA" id="ARBA00023125"/>
    </source>
</evidence>
<dbReference type="PRINTS" id="PR00039">
    <property type="entry name" value="HTHLYSR"/>
</dbReference>
<accession>A0A239E8Z7</accession>
<dbReference type="GO" id="GO:0003700">
    <property type="term" value="F:DNA-binding transcription factor activity"/>
    <property type="evidence" value="ECO:0007669"/>
    <property type="project" value="InterPro"/>
</dbReference>
<evidence type="ECO:0000256" key="2">
    <source>
        <dbReference type="ARBA" id="ARBA00023015"/>
    </source>
</evidence>
<proteinExistence type="inferred from homology"/>
<evidence type="ECO:0000313" key="9">
    <source>
        <dbReference type="EMBL" id="SNS41165.1"/>
    </source>
</evidence>
<dbReference type="Pfam" id="PF03466">
    <property type="entry name" value="LysR_substrate"/>
    <property type="match status" value="1"/>
</dbReference>
<dbReference type="InterPro" id="IPR000847">
    <property type="entry name" value="LysR_HTH_N"/>
</dbReference>
<evidence type="ECO:0000313" key="8">
    <source>
        <dbReference type="EMBL" id="SDI32920.1"/>
    </source>
</evidence>
<dbReference type="PANTHER" id="PTHR30537">
    <property type="entry name" value="HTH-TYPE TRANSCRIPTIONAL REGULATOR"/>
    <property type="match status" value="1"/>
</dbReference>
<dbReference type="GO" id="GO:0009891">
    <property type="term" value="P:positive regulation of biosynthetic process"/>
    <property type="evidence" value="ECO:0007669"/>
    <property type="project" value="UniProtKB-ARBA"/>
</dbReference>
<dbReference type="Gene3D" id="3.40.190.10">
    <property type="entry name" value="Periplasmic binding protein-like II"/>
    <property type="match status" value="2"/>
</dbReference>
<dbReference type="InterPro" id="IPR005119">
    <property type="entry name" value="LysR_subst-bd"/>
</dbReference>
<evidence type="ECO:0000256" key="5">
    <source>
        <dbReference type="ARBA" id="ARBA00023163"/>
    </source>
</evidence>
<evidence type="ECO:0000256" key="6">
    <source>
        <dbReference type="SAM" id="MobiDB-lite"/>
    </source>
</evidence>
<dbReference type="InterPro" id="IPR058163">
    <property type="entry name" value="LysR-type_TF_proteobact-type"/>
</dbReference>
<dbReference type="Gene3D" id="1.10.10.10">
    <property type="entry name" value="Winged helix-like DNA-binding domain superfamily/Winged helix DNA-binding domain"/>
    <property type="match status" value="1"/>
</dbReference>
<feature type="domain" description="HTH lysR-type" evidence="7">
    <location>
        <begin position="35"/>
        <end position="92"/>
    </location>
</feature>
<evidence type="ECO:0000313" key="11">
    <source>
        <dbReference type="Proteomes" id="UP000199693"/>
    </source>
</evidence>